<dbReference type="PANTHER" id="PTHR10983:SF75">
    <property type="entry name" value="1-ACYL-SN-GLYCEROL-3-PHOSPHATE ACYLTRANSFERASE PLS1"/>
    <property type="match status" value="1"/>
</dbReference>
<feature type="transmembrane region" description="Helical" evidence="8">
    <location>
        <begin position="330"/>
        <end position="348"/>
    </location>
</feature>
<dbReference type="InterPro" id="IPR002123">
    <property type="entry name" value="Plipid/glycerol_acylTrfase"/>
</dbReference>
<organism evidence="10 11">
    <name type="scientific">Zizania palustris</name>
    <name type="common">Northern wild rice</name>
    <dbReference type="NCBI Taxonomy" id="103762"/>
    <lineage>
        <taxon>Eukaryota</taxon>
        <taxon>Viridiplantae</taxon>
        <taxon>Streptophyta</taxon>
        <taxon>Embryophyta</taxon>
        <taxon>Tracheophyta</taxon>
        <taxon>Spermatophyta</taxon>
        <taxon>Magnoliopsida</taxon>
        <taxon>Liliopsida</taxon>
        <taxon>Poales</taxon>
        <taxon>Poaceae</taxon>
        <taxon>BOP clade</taxon>
        <taxon>Oryzoideae</taxon>
        <taxon>Oryzeae</taxon>
        <taxon>Zizaniinae</taxon>
        <taxon>Zizania</taxon>
    </lineage>
</organism>
<dbReference type="SMART" id="SM00563">
    <property type="entry name" value="PlsC"/>
    <property type="match status" value="1"/>
</dbReference>
<dbReference type="AlphaFoldDB" id="A0A8J6BN93"/>
<keyword evidence="8" id="KW-1133">Transmembrane helix</keyword>
<accession>A0A8J6BN93</accession>
<dbReference type="EC" id="2.3.1.51" evidence="5"/>
<dbReference type="GO" id="GO:0016024">
    <property type="term" value="P:CDP-diacylglycerol biosynthetic process"/>
    <property type="evidence" value="ECO:0007669"/>
    <property type="project" value="UniProtKB-UniPathway"/>
</dbReference>
<evidence type="ECO:0000256" key="3">
    <source>
        <dbReference type="ARBA" id="ARBA00005189"/>
    </source>
</evidence>
<evidence type="ECO:0000256" key="8">
    <source>
        <dbReference type="SAM" id="Phobius"/>
    </source>
</evidence>
<evidence type="ECO:0000313" key="11">
    <source>
        <dbReference type="Proteomes" id="UP000729402"/>
    </source>
</evidence>
<dbReference type="InterPro" id="IPR032098">
    <property type="entry name" value="Acyltransf_C"/>
</dbReference>
<dbReference type="GO" id="GO:0012505">
    <property type="term" value="C:endomembrane system"/>
    <property type="evidence" value="ECO:0007669"/>
    <property type="project" value="TreeGrafter"/>
</dbReference>
<evidence type="ECO:0000313" key="10">
    <source>
        <dbReference type="EMBL" id="KAG8090494.1"/>
    </source>
</evidence>
<dbReference type="UniPathway" id="UPA00557">
    <property type="reaction ID" value="UER00613"/>
</dbReference>
<dbReference type="EMBL" id="JAAALK010000081">
    <property type="protein sequence ID" value="KAG8090494.1"/>
    <property type="molecule type" value="Genomic_DNA"/>
</dbReference>
<dbReference type="Pfam" id="PF01553">
    <property type="entry name" value="Acyltransferase"/>
    <property type="match status" value="1"/>
</dbReference>
<dbReference type="Proteomes" id="UP000729402">
    <property type="component" value="Unassembled WGS sequence"/>
</dbReference>
<gene>
    <name evidence="10" type="ORF">GUJ93_ZPchr0011g27583</name>
</gene>
<proteinExistence type="inferred from homology"/>
<evidence type="ECO:0000256" key="4">
    <source>
        <dbReference type="ARBA" id="ARBA00008655"/>
    </source>
</evidence>
<reference evidence="10" key="2">
    <citation type="submission" date="2021-02" db="EMBL/GenBank/DDBJ databases">
        <authorList>
            <person name="Kimball J.A."/>
            <person name="Haas M.W."/>
            <person name="Macchietto M."/>
            <person name="Kono T."/>
            <person name="Duquette J."/>
            <person name="Shao M."/>
        </authorList>
    </citation>
    <scope>NUCLEOTIDE SEQUENCE</scope>
    <source>
        <tissue evidence="10">Fresh leaf tissue</tissue>
    </source>
</reference>
<dbReference type="Pfam" id="PF16076">
    <property type="entry name" value="Acyltransf_C"/>
    <property type="match status" value="1"/>
</dbReference>
<evidence type="ECO:0000256" key="5">
    <source>
        <dbReference type="ARBA" id="ARBA00013211"/>
    </source>
</evidence>
<evidence type="ECO:0000256" key="6">
    <source>
        <dbReference type="ARBA" id="ARBA00022679"/>
    </source>
</evidence>
<comment type="pathway">
    <text evidence="3">Lipid metabolism.</text>
</comment>
<reference evidence="10" key="1">
    <citation type="journal article" date="2021" name="bioRxiv">
        <title>Whole Genome Assembly and Annotation of Northern Wild Rice, Zizania palustris L., Supports a Whole Genome Duplication in the Zizania Genus.</title>
        <authorList>
            <person name="Haas M."/>
            <person name="Kono T."/>
            <person name="Macchietto M."/>
            <person name="Millas R."/>
            <person name="McGilp L."/>
            <person name="Shao M."/>
            <person name="Duquette J."/>
            <person name="Hirsch C.N."/>
            <person name="Kimball J."/>
        </authorList>
    </citation>
    <scope>NUCLEOTIDE SEQUENCE</scope>
    <source>
        <tissue evidence="10">Fresh leaf tissue</tissue>
    </source>
</reference>
<feature type="transmembrane region" description="Helical" evidence="8">
    <location>
        <begin position="6"/>
        <end position="33"/>
    </location>
</feature>
<dbReference type="CDD" id="cd07990">
    <property type="entry name" value="LPLAT_LCLAT1-like"/>
    <property type="match status" value="1"/>
</dbReference>
<keyword evidence="8" id="KW-0812">Transmembrane</keyword>
<keyword evidence="8" id="KW-0472">Membrane</keyword>
<dbReference type="PANTHER" id="PTHR10983">
    <property type="entry name" value="1-ACYLGLYCEROL-3-PHOSPHATE ACYLTRANSFERASE-RELATED"/>
    <property type="match status" value="1"/>
</dbReference>
<evidence type="ECO:0000256" key="1">
    <source>
        <dbReference type="ARBA" id="ARBA00001141"/>
    </source>
</evidence>
<comment type="caution">
    <text evidence="10">The sequence shown here is derived from an EMBL/GenBank/DDBJ whole genome shotgun (WGS) entry which is preliminary data.</text>
</comment>
<feature type="domain" description="Phospholipid/glycerol acyltransferase" evidence="9">
    <location>
        <begin position="86"/>
        <end position="233"/>
    </location>
</feature>
<name>A0A8J6BN93_ZIZPA</name>
<evidence type="ECO:0000256" key="7">
    <source>
        <dbReference type="ARBA" id="ARBA00023315"/>
    </source>
</evidence>
<evidence type="ECO:0000259" key="9">
    <source>
        <dbReference type="SMART" id="SM00563"/>
    </source>
</evidence>
<feature type="transmembrane region" description="Helical" evidence="8">
    <location>
        <begin position="360"/>
        <end position="380"/>
    </location>
</feature>
<comment type="catalytic activity">
    <reaction evidence="1">
        <text>a 1-acyl-sn-glycero-3-phosphate + an acyl-CoA = a 1,2-diacyl-sn-glycero-3-phosphate + CoA</text>
        <dbReference type="Rhea" id="RHEA:19709"/>
        <dbReference type="ChEBI" id="CHEBI:57287"/>
        <dbReference type="ChEBI" id="CHEBI:57970"/>
        <dbReference type="ChEBI" id="CHEBI:58342"/>
        <dbReference type="ChEBI" id="CHEBI:58608"/>
        <dbReference type="EC" id="2.3.1.51"/>
    </reaction>
</comment>
<comment type="pathway">
    <text evidence="2">Phospholipid metabolism; CDP-diacylglycerol biosynthesis; CDP-diacylglycerol from sn-glycerol 3-phosphate: step 2/3.</text>
</comment>
<keyword evidence="11" id="KW-1185">Reference proteome</keyword>
<protein>
    <recommendedName>
        <fullName evidence="5">1-acylglycerol-3-phosphate O-acyltransferase</fullName>
        <ecNumber evidence="5">2.3.1.51</ecNumber>
    </recommendedName>
</protein>
<keyword evidence="6" id="KW-0808">Transferase</keyword>
<dbReference type="GO" id="GO:0003841">
    <property type="term" value="F:1-acylglycerol-3-phosphate O-acyltransferase activity"/>
    <property type="evidence" value="ECO:0007669"/>
    <property type="project" value="UniProtKB-EC"/>
</dbReference>
<dbReference type="OrthoDB" id="189226at2759"/>
<evidence type="ECO:0000256" key="2">
    <source>
        <dbReference type="ARBA" id="ARBA00004728"/>
    </source>
</evidence>
<keyword evidence="7" id="KW-0012">Acyltransferase</keyword>
<sequence>MAVPLVLVVLPIGLLFLLSGLIVNAIQAVLFLSIRPFSKSLYRRINRFLAELLWLQLVWVVDWWAGVKVQLHADDETYRSMGNEHALVISNHRSDIDWLIGWILAQRSGCLGSTLAVMKKSSKFLPVIGWSMWFAEYLFLERNWAKDEKTLKVTFLPYLHTKFDCLFFNVACYDFAQWGLQRLKDFPRPFWLALFVEGTRFTPAKLLAAQEYAASQGLPAPRNVLIPRTKGFVSAVSIMRDFVPAIYDTTVTIPKYSPQPTMLRILKGQSSVVHVRMKRHAMSELPKSEEDVSKWCKDIFVAKDALLDKHLATGTFDEEIRPIGRPVKSLLVTLLWSCLLLYGAIRLFQWTRLLSTWKGVGFTVAGLALVTAVMHVFIIFSQSERSSSARAARSRVKKD</sequence>
<comment type="similarity">
    <text evidence="4">Belongs to the 1-acyl-sn-glycerol-3-phosphate acyltransferase family.</text>
</comment>